<proteinExistence type="predicted"/>
<protein>
    <submittedName>
        <fullName evidence="1">Uncharacterized protein</fullName>
    </submittedName>
</protein>
<reference evidence="2" key="1">
    <citation type="submission" date="2019-05" db="EMBL/GenBank/DDBJ databases">
        <title>Complete Genome Sequence and Methylation Pattern of the Halophilic Archaeon Natrinema pallidum BOL6-1.</title>
        <authorList>
            <person name="DasSarma P."/>
            <person name="DasSarma B.P."/>
            <person name="DasSarma S.L."/>
            <person name="Martinez F.L."/>
            <person name="Guzman D."/>
            <person name="Roberts R.J."/>
            <person name="DasSarma S."/>
        </authorList>
    </citation>
    <scope>NUCLEOTIDE SEQUENCE [LARGE SCALE GENOMIC DNA]</scope>
    <source>
        <strain evidence="2">BOL6-1</strain>
    </source>
</reference>
<evidence type="ECO:0000313" key="2">
    <source>
        <dbReference type="Proteomes" id="UP000307562"/>
    </source>
</evidence>
<evidence type="ECO:0000313" key="1">
    <source>
        <dbReference type="EMBL" id="QCW03582.1"/>
    </source>
</evidence>
<sequence length="133" mass="14751">MSVQRPTDETVSTEEAQIDDVVLERRSWNYAYIGEDVEGRHHHVDRKLERIVVTKAEADRDDSGAVPVFELGGPILHSEGIVLGSMGAGGDALRNWIAFIDQEIGDEDDESGWAERPVSAADHAQDILEEINR</sequence>
<dbReference type="RefSeq" id="WP_138653779.1">
    <property type="nucleotide sequence ID" value="NZ_CP040637.1"/>
</dbReference>
<dbReference type="Proteomes" id="UP000307562">
    <property type="component" value="Chromosome"/>
</dbReference>
<gene>
    <name evidence="1" type="ORF">FGF80_10160</name>
</gene>
<dbReference type="AlphaFoldDB" id="A0A4P9TI19"/>
<accession>A0A4P9TI19</accession>
<dbReference type="EMBL" id="CP040637">
    <property type="protein sequence ID" value="QCW03582.1"/>
    <property type="molecule type" value="Genomic_DNA"/>
</dbReference>
<organism evidence="1 2">
    <name type="scientific">Natrinema pallidum</name>
    <dbReference type="NCBI Taxonomy" id="69527"/>
    <lineage>
        <taxon>Archaea</taxon>
        <taxon>Methanobacteriati</taxon>
        <taxon>Methanobacteriota</taxon>
        <taxon>Stenosarchaea group</taxon>
        <taxon>Halobacteria</taxon>
        <taxon>Halobacteriales</taxon>
        <taxon>Natrialbaceae</taxon>
        <taxon>Natrinema</taxon>
    </lineage>
</organism>
<dbReference type="GeneID" id="96156349"/>
<keyword evidence="2" id="KW-1185">Reference proteome</keyword>
<name>A0A4P9TI19_9EURY</name>
<dbReference type="KEGG" id="npl:FGF80_10160"/>